<dbReference type="AlphaFoldDB" id="A0A067Q0C3"/>
<dbReference type="HOGENOM" id="CLU_2542884_0_0_1"/>
<feature type="transmembrane region" description="Helical" evidence="1">
    <location>
        <begin position="58"/>
        <end position="79"/>
    </location>
</feature>
<keyword evidence="1" id="KW-0812">Transmembrane</keyword>
<evidence type="ECO:0000313" key="3">
    <source>
        <dbReference type="Proteomes" id="UP000027265"/>
    </source>
</evidence>
<evidence type="ECO:0000256" key="1">
    <source>
        <dbReference type="SAM" id="Phobius"/>
    </source>
</evidence>
<dbReference type="InParanoid" id="A0A067Q0C3"/>
<sequence length="83" mass="9403">MYLFKYGFLFPPFWLLGAIILFLSLSAPSDFHPHKTEQERNEMLDVMRKTEVKWGRRCAVALLVLLLVVGVVVGLVVSVKLGV</sequence>
<evidence type="ECO:0008006" key="4">
    <source>
        <dbReference type="Google" id="ProtNLM"/>
    </source>
</evidence>
<dbReference type="EMBL" id="KL197714">
    <property type="protein sequence ID" value="KDQ60414.1"/>
    <property type="molecule type" value="Genomic_DNA"/>
</dbReference>
<accession>A0A067Q0C3</accession>
<gene>
    <name evidence="2" type="ORF">JAAARDRAFT_32816</name>
</gene>
<dbReference type="OrthoDB" id="3358294at2759"/>
<dbReference type="Proteomes" id="UP000027265">
    <property type="component" value="Unassembled WGS sequence"/>
</dbReference>
<organism evidence="2 3">
    <name type="scientific">Jaapia argillacea MUCL 33604</name>
    <dbReference type="NCBI Taxonomy" id="933084"/>
    <lineage>
        <taxon>Eukaryota</taxon>
        <taxon>Fungi</taxon>
        <taxon>Dikarya</taxon>
        <taxon>Basidiomycota</taxon>
        <taxon>Agaricomycotina</taxon>
        <taxon>Agaricomycetes</taxon>
        <taxon>Agaricomycetidae</taxon>
        <taxon>Jaapiales</taxon>
        <taxon>Jaapiaceae</taxon>
        <taxon>Jaapia</taxon>
    </lineage>
</organism>
<keyword evidence="3" id="KW-1185">Reference proteome</keyword>
<proteinExistence type="predicted"/>
<keyword evidence="1" id="KW-0472">Membrane</keyword>
<reference evidence="3" key="1">
    <citation type="journal article" date="2014" name="Proc. Natl. Acad. Sci. U.S.A.">
        <title>Extensive sampling of basidiomycete genomes demonstrates inadequacy of the white-rot/brown-rot paradigm for wood decay fungi.</title>
        <authorList>
            <person name="Riley R."/>
            <person name="Salamov A.A."/>
            <person name="Brown D.W."/>
            <person name="Nagy L.G."/>
            <person name="Floudas D."/>
            <person name="Held B.W."/>
            <person name="Levasseur A."/>
            <person name="Lombard V."/>
            <person name="Morin E."/>
            <person name="Otillar R."/>
            <person name="Lindquist E.A."/>
            <person name="Sun H."/>
            <person name="LaButti K.M."/>
            <person name="Schmutz J."/>
            <person name="Jabbour D."/>
            <person name="Luo H."/>
            <person name="Baker S.E."/>
            <person name="Pisabarro A.G."/>
            <person name="Walton J.D."/>
            <person name="Blanchette R.A."/>
            <person name="Henrissat B."/>
            <person name="Martin F."/>
            <person name="Cullen D."/>
            <person name="Hibbett D.S."/>
            <person name="Grigoriev I.V."/>
        </authorList>
    </citation>
    <scope>NUCLEOTIDE SEQUENCE [LARGE SCALE GENOMIC DNA]</scope>
    <source>
        <strain evidence="3">MUCL 33604</strain>
    </source>
</reference>
<keyword evidence="1" id="KW-1133">Transmembrane helix</keyword>
<protein>
    <recommendedName>
        <fullName evidence="4">Transmembrane protein</fullName>
    </recommendedName>
</protein>
<name>A0A067Q0C3_9AGAM</name>
<feature type="transmembrane region" description="Helical" evidence="1">
    <location>
        <begin position="6"/>
        <end position="25"/>
    </location>
</feature>
<evidence type="ECO:0000313" key="2">
    <source>
        <dbReference type="EMBL" id="KDQ60414.1"/>
    </source>
</evidence>